<name>A0A2B7Y0W0_9EURO</name>
<reference evidence="2 3" key="1">
    <citation type="submission" date="2017-10" db="EMBL/GenBank/DDBJ databases">
        <title>Comparative genomics in systemic dimorphic fungi from Ajellomycetaceae.</title>
        <authorList>
            <person name="Munoz J.F."/>
            <person name="Mcewen J.G."/>
            <person name="Clay O.K."/>
            <person name="Cuomo C.A."/>
        </authorList>
    </citation>
    <scope>NUCLEOTIDE SEQUENCE [LARGE SCALE GENOMIC DNA]</scope>
    <source>
        <strain evidence="2 3">UAMH5409</strain>
    </source>
</reference>
<dbReference type="Pfam" id="PF24968">
    <property type="entry name" value="DUF7770"/>
    <property type="match status" value="1"/>
</dbReference>
<dbReference type="AlphaFoldDB" id="A0A2B7Y0W0"/>
<dbReference type="EMBL" id="PDNB01000034">
    <property type="protein sequence ID" value="PGH14502.1"/>
    <property type="molecule type" value="Genomic_DNA"/>
</dbReference>
<dbReference type="InterPro" id="IPR056672">
    <property type="entry name" value="DUF7770"/>
</dbReference>
<evidence type="ECO:0000313" key="3">
    <source>
        <dbReference type="Proteomes" id="UP000223968"/>
    </source>
</evidence>
<proteinExistence type="predicted"/>
<dbReference type="OrthoDB" id="3527137at2759"/>
<evidence type="ECO:0000313" key="2">
    <source>
        <dbReference type="EMBL" id="PGH14502.1"/>
    </source>
</evidence>
<comment type="caution">
    <text evidence="2">The sequence shown here is derived from an EMBL/GenBank/DDBJ whole genome shotgun (WGS) entry which is preliminary data.</text>
</comment>
<protein>
    <recommendedName>
        <fullName evidence="1">DUF7770 domain-containing protein</fullName>
    </recommendedName>
</protein>
<accession>A0A2B7Y0W0</accession>
<organism evidence="2 3">
    <name type="scientific">Helicocarpus griseus UAMH5409</name>
    <dbReference type="NCBI Taxonomy" id="1447875"/>
    <lineage>
        <taxon>Eukaryota</taxon>
        <taxon>Fungi</taxon>
        <taxon>Dikarya</taxon>
        <taxon>Ascomycota</taxon>
        <taxon>Pezizomycotina</taxon>
        <taxon>Eurotiomycetes</taxon>
        <taxon>Eurotiomycetidae</taxon>
        <taxon>Onygenales</taxon>
        <taxon>Ajellomycetaceae</taxon>
        <taxon>Helicocarpus</taxon>
    </lineage>
</organism>
<gene>
    <name evidence="2" type="ORF">AJ79_02995</name>
</gene>
<keyword evidence="3" id="KW-1185">Reference proteome</keyword>
<feature type="domain" description="DUF7770" evidence="1">
    <location>
        <begin position="32"/>
        <end position="188"/>
    </location>
</feature>
<sequence>MNFPRPLFIPLKYVPAAPKETILSYPVSCANAVAHERLPNGGNHWCIYLSISLPEPESTSTPNKEGQSVSINCSPSYSEPATAKSSNGGSKAIVLVSHHETPFSAWAAKSVRLDVIKHAPGNGSRGDSARVLTVRDFVTLLEEEGRHLYEFDAEGRGCRFWTEDQVGLFYERGLVVDGVQVEEVREARTEFPGGRRYPLVVGDYYVEGV</sequence>
<dbReference type="Proteomes" id="UP000223968">
    <property type="component" value="Unassembled WGS sequence"/>
</dbReference>
<evidence type="ECO:0000259" key="1">
    <source>
        <dbReference type="Pfam" id="PF24968"/>
    </source>
</evidence>